<name>A0ABP1KEI4_9EUKA</name>
<gene>
    <name evidence="1" type="ORF">HINF_LOCUS49000</name>
    <name evidence="2" type="ORF">HINF_LOCUS61422</name>
</gene>
<evidence type="ECO:0000313" key="1">
    <source>
        <dbReference type="EMBL" id="CAL6059971.1"/>
    </source>
</evidence>
<protein>
    <submittedName>
        <fullName evidence="1">HNH_endonuclease</fullName>
    </submittedName>
</protein>
<dbReference type="Gene3D" id="3.90.75.20">
    <property type="match status" value="1"/>
</dbReference>
<proteinExistence type="predicted"/>
<dbReference type="SUPFAM" id="SSF54060">
    <property type="entry name" value="His-Me finger endonucleases"/>
    <property type="match status" value="1"/>
</dbReference>
<dbReference type="EMBL" id="CAXDID020000228">
    <property type="protein sequence ID" value="CAL6059971.1"/>
    <property type="molecule type" value="Genomic_DNA"/>
</dbReference>
<accession>A0ABP1KEI4</accession>
<reference evidence="1 3" key="1">
    <citation type="submission" date="2024-07" db="EMBL/GenBank/DDBJ databases">
        <authorList>
            <person name="Akdeniz Z."/>
        </authorList>
    </citation>
    <scope>NUCLEOTIDE SEQUENCE [LARGE SCALE GENOMIC DNA]</scope>
</reference>
<dbReference type="Proteomes" id="UP001642409">
    <property type="component" value="Unassembled WGS sequence"/>
</dbReference>
<organism evidence="1 3">
    <name type="scientific">Hexamita inflata</name>
    <dbReference type="NCBI Taxonomy" id="28002"/>
    <lineage>
        <taxon>Eukaryota</taxon>
        <taxon>Metamonada</taxon>
        <taxon>Diplomonadida</taxon>
        <taxon>Hexamitidae</taxon>
        <taxon>Hexamitinae</taxon>
        <taxon>Hexamita</taxon>
    </lineage>
</organism>
<dbReference type="EMBL" id="CAXDID020000367">
    <property type="protein sequence ID" value="CAL6082806.1"/>
    <property type="molecule type" value="Genomic_DNA"/>
</dbReference>
<dbReference type="InterPro" id="IPR044925">
    <property type="entry name" value="His-Me_finger_sf"/>
</dbReference>
<comment type="caution">
    <text evidence="1">The sequence shown here is derived from an EMBL/GenBank/DDBJ whole genome shotgun (WGS) entry which is preliminary data.</text>
</comment>
<evidence type="ECO:0000313" key="3">
    <source>
        <dbReference type="Proteomes" id="UP001642409"/>
    </source>
</evidence>
<keyword evidence="3" id="KW-1185">Reference proteome</keyword>
<sequence length="136" mass="16264">MFLGMVAFDHPDKDHFIITEIKIEKKKKYFYLYKMTELFKELDICSHYIVTIDGNVFCKPTQQKLNLICVDGKFTRVRLDIWSSQKKLHILNVHRLVAETFIENPNNYKYVKHLDGDIRNNHVSNLQWCKCSRLLK</sequence>
<evidence type="ECO:0000313" key="2">
    <source>
        <dbReference type="EMBL" id="CAL6082806.1"/>
    </source>
</evidence>